<feature type="region of interest" description="Disordered" evidence="1">
    <location>
        <begin position="192"/>
        <end position="240"/>
    </location>
</feature>
<gene>
    <name evidence="2" type="ORF">AWRI3578_g3680</name>
</gene>
<feature type="compositionally biased region" description="Basic and acidic residues" evidence="1">
    <location>
        <begin position="194"/>
        <end position="203"/>
    </location>
</feature>
<dbReference type="Proteomes" id="UP000095605">
    <property type="component" value="Unassembled WGS sequence"/>
</dbReference>
<evidence type="ECO:0000313" key="2">
    <source>
        <dbReference type="EMBL" id="OEJ81303.1"/>
    </source>
</evidence>
<reference evidence="3" key="1">
    <citation type="journal article" date="2016" name="Genome Announc.">
        <title>Genome sequences of three species of Hanseniaspora isolated from spontaneous wine fermentations.</title>
        <authorList>
            <person name="Sternes P.R."/>
            <person name="Lee D."/>
            <person name="Kutyna D.R."/>
            <person name="Borneman A.R."/>
        </authorList>
    </citation>
    <scope>NUCLEOTIDE SEQUENCE [LARGE SCALE GENOMIC DNA]</scope>
    <source>
        <strain evidence="3">AWRI3578</strain>
    </source>
</reference>
<evidence type="ECO:0000313" key="3">
    <source>
        <dbReference type="Proteomes" id="UP000095605"/>
    </source>
</evidence>
<comment type="caution">
    <text evidence="2">The sequence shown here is derived from an EMBL/GenBank/DDBJ whole genome shotgun (WGS) entry which is preliminary data.</text>
</comment>
<name>A0A1E5R3Z5_9ASCO</name>
<dbReference type="OrthoDB" id="3973154at2759"/>
<protein>
    <submittedName>
        <fullName evidence="2">Uncharacterized protein</fullName>
    </submittedName>
</protein>
<accession>A0A1E5R3Z5</accession>
<dbReference type="AlphaFoldDB" id="A0A1E5R3Z5"/>
<evidence type="ECO:0000256" key="1">
    <source>
        <dbReference type="SAM" id="MobiDB-lite"/>
    </source>
</evidence>
<sequence>MFKITFIDSVKKSKQYWHIEEHKTTYIFGRNCLKYFSSLGVKKNECYVDIYSDVDTAISKDQIYVTLSTDNILEIKFKNKLRTFSADRECSKVDEMKYEYYYIQARKTEKLKFKADKNRYIIRVEYDGNIKTGNKHCDINSVNSESFVARKNFSIDQLASASIGSNENQENDEILNNNVISEEVPNECILDSSKTSDRAEKIVSEPPSDDDINVIKADKKTNRKNSSVSKPRGKPGRKPNLTTTAALAKKEKQKATVSNLMNTLYEAQKKNIQSKEDAANGTEENISMEGFASQIRTKSFCLKEIDTDTNSSSLESGVRKSTVNYKRFKKRKLGDLESTSDSFLCPSQPKLIMKKYEDPTIPKFQTMKDLEVDTRYMSVETKEKLKQAKTYMGARKKTSETKHLFLDD</sequence>
<keyword evidence="3" id="KW-1185">Reference proteome</keyword>
<organism evidence="2 3">
    <name type="scientific">Hanseniaspora opuntiae</name>
    <dbReference type="NCBI Taxonomy" id="211096"/>
    <lineage>
        <taxon>Eukaryota</taxon>
        <taxon>Fungi</taxon>
        <taxon>Dikarya</taxon>
        <taxon>Ascomycota</taxon>
        <taxon>Saccharomycotina</taxon>
        <taxon>Saccharomycetes</taxon>
        <taxon>Saccharomycodales</taxon>
        <taxon>Saccharomycodaceae</taxon>
        <taxon>Hanseniaspora</taxon>
    </lineage>
</organism>
<dbReference type="EMBL" id="LPNL01000009">
    <property type="protein sequence ID" value="OEJ81303.1"/>
    <property type="molecule type" value="Genomic_DNA"/>
</dbReference>
<proteinExistence type="predicted"/>